<accession>A0A3P1VF79</accession>
<organism evidence="1 2">
    <name type="scientific">Streptococcus minor</name>
    <dbReference type="NCBI Taxonomy" id="229549"/>
    <lineage>
        <taxon>Bacteria</taxon>
        <taxon>Bacillati</taxon>
        <taxon>Bacillota</taxon>
        <taxon>Bacilli</taxon>
        <taxon>Lactobacillales</taxon>
        <taxon>Streptococcaceae</taxon>
        <taxon>Streptococcus</taxon>
    </lineage>
</organism>
<dbReference type="RefSeq" id="WP_124775252.1">
    <property type="nucleotide sequence ID" value="NZ_RQZA01000001.1"/>
</dbReference>
<evidence type="ECO:0000313" key="1">
    <source>
        <dbReference type="EMBL" id="RRD32306.1"/>
    </source>
</evidence>
<evidence type="ECO:0000313" key="2">
    <source>
        <dbReference type="Proteomes" id="UP000281771"/>
    </source>
</evidence>
<comment type="caution">
    <text evidence="1">The sequence shown here is derived from an EMBL/GenBank/DDBJ whole genome shotgun (WGS) entry which is preliminary data.</text>
</comment>
<keyword evidence="2" id="KW-1185">Reference proteome</keyword>
<name>A0A3P1VF79_9STRE</name>
<reference evidence="1 2" key="1">
    <citation type="submission" date="2018-11" db="EMBL/GenBank/DDBJ databases">
        <title>Genomes From Bacteria Associated with the Canine Oral Cavity: a Test Case for Automated Genome-Based Taxonomic Assignment.</title>
        <authorList>
            <person name="Coil D.A."/>
            <person name="Jospin G."/>
            <person name="Darling A.E."/>
            <person name="Wallis C."/>
            <person name="Davis I.J."/>
            <person name="Harris S."/>
            <person name="Eisen J.A."/>
            <person name="Holcombe L.J."/>
            <person name="O'Flynn C."/>
        </authorList>
    </citation>
    <scope>NUCLEOTIDE SEQUENCE [LARGE SCALE GENOMIC DNA]</scope>
    <source>
        <strain evidence="1 2">OH4621_COT-116</strain>
    </source>
</reference>
<gene>
    <name evidence="1" type="ORF">EII38_00815</name>
</gene>
<proteinExistence type="predicted"/>
<dbReference type="Proteomes" id="UP000281771">
    <property type="component" value="Unassembled WGS sequence"/>
</dbReference>
<dbReference type="AlphaFoldDB" id="A0A3P1VF79"/>
<sequence length="123" mass="14601">MLNQRVKQIIWNDTAKNLYSDESIARRLLTCSEDREFIKLLTGLNDEHLDKLEDQNRKIIRKVIDMVCLSFHYFDVCNEGEAVMSNHQPIESMSDILGLSEEQYLLLEKEWRKVFHKKTNKTL</sequence>
<dbReference type="EMBL" id="RQZA01000001">
    <property type="protein sequence ID" value="RRD32306.1"/>
    <property type="molecule type" value="Genomic_DNA"/>
</dbReference>
<protein>
    <submittedName>
        <fullName evidence="1">Uncharacterized protein</fullName>
    </submittedName>
</protein>